<dbReference type="AlphaFoldDB" id="A0A816IRZ6"/>
<reference evidence="1" key="1">
    <citation type="submission" date="2021-01" db="EMBL/GenBank/DDBJ databases">
        <authorList>
            <consortium name="Genoscope - CEA"/>
            <person name="William W."/>
        </authorList>
    </citation>
    <scope>NUCLEOTIDE SEQUENCE</scope>
</reference>
<organism evidence="1">
    <name type="scientific">Brassica napus</name>
    <name type="common">Rape</name>
    <dbReference type="NCBI Taxonomy" id="3708"/>
    <lineage>
        <taxon>Eukaryota</taxon>
        <taxon>Viridiplantae</taxon>
        <taxon>Streptophyta</taxon>
        <taxon>Embryophyta</taxon>
        <taxon>Tracheophyta</taxon>
        <taxon>Spermatophyta</taxon>
        <taxon>Magnoliopsida</taxon>
        <taxon>eudicotyledons</taxon>
        <taxon>Gunneridae</taxon>
        <taxon>Pentapetalae</taxon>
        <taxon>rosids</taxon>
        <taxon>malvids</taxon>
        <taxon>Brassicales</taxon>
        <taxon>Brassicaceae</taxon>
        <taxon>Brassiceae</taxon>
        <taxon>Brassica</taxon>
    </lineage>
</organism>
<dbReference type="OMA" id="VRRWCEL"/>
<gene>
    <name evidence="1" type="ORF">DARMORV10_C09P15440.1</name>
</gene>
<sequence>MAAGDVVAKWIIERRRYKGGDDRFMMRRSSLEERKEDEIEGEEIETEHHNRALGMHQWRVRRWCELLSKKCKAYEKLNETCKKFMVRTIKRFKPADEVRGFFCF</sequence>
<dbReference type="EMBL" id="HG994373">
    <property type="protein sequence ID" value="CAF1719486.1"/>
    <property type="molecule type" value="Genomic_DNA"/>
</dbReference>
<evidence type="ECO:0000313" key="1">
    <source>
        <dbReference type="EMBL" id="CAF1719486.1"/>
    </source>
</evidence>
<dbReference type="Gramene" id="CDY03287">
    <property type="protein sequence ID" value="CDY03287"/>
    <property type="gene ID" value="GSBRNA2T00115854001"/>
</dbReference>
<dbReference type="Proteomes" id="UP001295469">
    <property type="component" value="Chromosome C09"/>
</dbReference>
<name>A0A816IRZ6_BRANA</name>
<accession>A0A816IRZ6</accession>
<proteinExistence type="predicted"/>
<protein>
    <submittedName>
        <fullName evidence="1">(rape) hypothetical protein</fullName>
    </submittedName>
</protein>